<dbReference type="Pfam" id="PF01553">
    <property type="entry name" value="Acyltransferase"/>
    <property type="match status" value="1"/>
</dbReference>
<protein>
    <recommendedName>
        <fullName evidence="2">Phospholipid/glycerol acyltransferase domain-containing protein</fullName>
    </recommendedName>
</protein>
<dbReference type="GO" id="GO:0016287">
    <property type="term" value="F:glycerone-phosphate O-acyltransferase activity"/>
    <property type="evidence" value="ECO:0007669"/>
    <property type="project" value="TreeGrafter"/>
</dbReference>
<evidence type="ECO:0000313" key="3">
    <source>
        <dbReference type="EMBL" id="RKO92714.1"/>
    </source>
</evidence>
<gene>
    <name evidence="3" type="ORF">BDK51DRAFT_36525</name>
</gene>
<feature type="domain" description="Phospholipid/glycerol acyltransferase" evidence="2">
    <location>
        <begin position="180"/>
        <end position="243"/>
    </location>
</feature>
<dbReference type="PANTHER" id="PTHR31605">
    <property type="entry name" value="GLYCEROL-3-PHOSPHATE O-ACYLTRANSFERASE 1"/>
    <property type="match status" value="1"/>
</dbReference>
<evidence type="ECO:0000256" key="1">
    <source>
        <dbReference type="SAM" id="MobiDB-lite"/>
    </source>
</evidence>
<reference evidence="4" key="1">
    <citation type="journal article" date="2018" name="Nat. Microbiol.">
        <title>Leveraging single-cell genomics to expand the fungal tree of life.</title>
        <authorList>
            <person name="Ahrendt S.R."/>
            <person name="Quandt C.A."/>
            <person name="Ciobanu D."/>
            <person name="Clum A."/>
            <person name="Salamov A."/>
            <person name="Andreopoulos B."/>
            <person name="Cheng J.F."/>
            <person name="Woyke T."/>
            <person name="Pelin A."/>
            <person name="Henrissat B."/>
            <person name="Reynolds N.K."/>
            <person name="Benny G.L."/>
            <person name="Smith M.E."/>
            <person name="James T.Y."/>
            <person name="Grigoriev I.V."/>
        </authorList>
    </citation>
    <scope>NUCLEOTIDE SEQUENCE [LARGE SCALE GENOMIC DNA]</scope>
</reference>
<dbReference type="Proteomes" id="UP000269721">
    <property type="component" value="Unassembled WGS sequence"/>
</dbReference>
<dbReference type="AlphaFoldDB" id="A0A4P9WIT4"/>
<dbReference type="GO" id="GO:0004366">
    <property type="term" value="F:glycerol-3-phosphate O-acyltransferase activity"/>
    <property type="evidence" value="ECO:0007669"/>
    <property type="project" value="TreeGrafter"/>
</dbReference>
<name>A0A4P9WIT4_9FUNG</name>
<keyword evidence="4" id="KW-1185">Reference proteome</keyword>
<evidence type="ECO:0000313" key="4">
    <source>
        <dbReference type="Proteomes" id="UP000269721"/>
    </source>
</evidence>
<organism evidence="3 4">
    <name type="scientific">Blyttiomyces helicus</name>
    <dbReference type="NCBI Taxonomy" id="388810"/>
    <lineage>
        <taxon>Eukaryota</taxon>
        <taxon>Fungi</taxon>
        <taxon>Fungi incertae sedis</taxon>
        <taxon>Chytridiomycota</taxon>
        <taxon>Chytridiomycota incertae sedis</taxon>
        <taxon>Chytridiomycetes</taxon>
        <taxon>Chytridiomycetes incertae sedis</taxon>
        <taxon>Blyttiomyces</taxon>
    </lineage>
</organism>
<dbReference type="InterPro" id="IPR052744">
    <property type="entry name" value="GPAT/DAPAT"/>
</dbReference>
<sequence>MRRRGDVVGGVVTLHYRVMVRGHYVVPTRLVSRPSIRPRFVSRFGQSRPSLDGSLFDKLANPTSRLSKNGFCVVEGLRFSPAAPLERYKDGDWTCGGGSSVSPVSPFLEAAKASQPEQPFPTGFATLGFNSPIIPPTALATSFRAFSVLSTLALPPGSDTASTVRKLDRPLPTAHRLKSSAKRRMLPAQRRRTSGGIIVVFPEGTSHSEPHLMDLKDGAAWAALQYAAAAADGLYVPILPVGITYEPAKHQWRTNLHVRYGAPIHLDPYVADFRANPRDTVKKLTKDIRTAIEKLTINAPDWNTFHDANLARTVLLGSENEGEVETINQYVIESLSPNHLFISHPRPAKQRGQTHDPCFDRDLRLPKASEENGADGSGRGTMR</sequence>
<evidence type="ECO:0000259" key="2">
    <source>
        <dbReference type="Pfam" id="PF01553"/>
    </source>
</evidence>
<dbReference type="GO" id="GO:0008654">
    <property type="term" value="P:phospholipid biosynthetic process"/>
    <property type="evidence" value="ECO:0007669"/>
    <property type="project" value="TreeGrafter"/>
</dbReference>
<dbReference type="PANTHER" id="PTHR31605:SF0">
    <property type="entry name" value="GLYCEROL-3-PHOSPHATE O-ACYLTRANSFERASE 1"/>
    <property type="match status" value="1"/>
</dbReference>
<accession>A0A4P9WIT4</accession>
<feature type="region of interest" description="Disordered" evidence="1">
    <location>
        <begin position="345"/>
        <end position="383"/>
    </location>
</feature>
<dbReference type="SUPFAM" id="SSF69593">
    <property type="entry name" value="Glycerol-3-phosphate (1)-acyltransferase"/>
    <property type="match status" value="1"/>
</dbReference>
<dbReference type="EMBL" id="KZ994526">
    <property type="protein sequence ID" value="RKO92714.1"/>
    <property type="molecule type" value="Genomic_DNA"/>
</dbReference>
<proteinExistence type="predicted"/>
<dbReference type="OrthoDB" id="5567124at2759"/>
<feature type="compositionally biased region" description="Basic and acidic residues" evidence="1">
    <location>
        <begin position="353"/>
        <end position="370"/>
    </location>
</feature>
<dbReference type="InterPro" id="IPR002123">
    <property type="entry name" value="Plipid/glycerol_acylTrfase"/>
</dbReference>